<dbReference type="InterPro" id="IPR001356">
    <property type="entry name" value="HD"/>
</dbReference>
<dbReference type="Proteomes" id="UP001176521">
    <property type="component" value="Unassembled WGS sequence"/>
</dbReference>
<protein>
    <recommendedName>
        <fullName evidence="7">Homeobox domain-containing protein</fullName>
    </recommendedName>
</protein>
<evidence type="ECO:0000256" key="5">
    <source>
        <dbReference type="RuleBase" id="RU000682"/>
    </source>
</evidence>
<comment type="caution">
    <text evidence="8">The sequence shown here is derived from an EMBL/GenBank/DDBJ whole genome shotgun (WGS) entry which is preliminary data.</text>
</comment>
<dbReference type="SMART" id="SM00389">
    <property type="entry name" value="HOX"/>
    <property type="match status" value="1"/>
</dbReference>
<evidence type="ECO:0000256" key="3">
    <source>
        <dbReference type="ARBA" id="ARBA00023242"/>
    </source>
</evidence>
<evidence type="ECO:0000256" key="1">
    <source>
        <dbReference type="ARBA" id="ARBA00023125"/>
    </source>
</evidence>
<keyword evidence="1 4" id="KW-0238">DNA-binding</keyword>
<dbReference type="Gene3D" id="1.10.10.60">
    <property type="entry name" value="Homeodomain-like"/>
    <property type="match status" value="1"/>
</dbReference>
<name>A0AAN6JMG0_9BASI</name>
<feature type="DNA-binding region" description="Homeobox" evidence="4">
    <location>
        <begin position="170"/>
        <end position="215"/>
    </location>
</feature>
<dbReference type="EMBL" id="JAPDMQ010000041">
    <property type="protein sequence ID" value="KAK0538699.1"/>
    <property type="molecule type" value="Genomic_DNA"/>
</dbReference>
<dbReference type="GO" id="GO:0000981">
    <property type="term" value="F:DNA-binding transcription factor activity, RNA polymerase II-specific"/>
    <property type="evidence" value="ECO:0007669"/>
    <property type="project" value="InterPro"/>
</dbReference>
<feature type="compositionally biased region" description="Low complexity" evidence="6">
    <location>
        <begin position="270"/>
        <end position="287"/>
    </location>
</feature>
<gene>
    <name evidence="8" type="ORF">OC842_001222</name>
</gene>
<dbReference type="PANTHER" id="PTHR35711:SF1">
    <property type="entry name" value="ECTODERMAL, ISOFORM F"/>
    <property type="match status" value="1"/>
</dbReference>
<accession>A0AAN6JMG0</accession>
<dbReference type="PROSITE" id="PS50071">
    <property type="entry name" value="HOMEOBOX_2"/>
    <property type="match status" value="1"/>
</dbReference>
<evidence type="ECO:0000313" key="8">
    <source>
        <dbReference type="EMBL" id="KAK0538699.1"/>
    </source>
</evidence>
<feature type="domain" description="Homeobox" evidence="7">
    <location>
        <begin position="168"/>
        <end position="214"/>
    </location>
</feature>
<dbReference type="InterPro" id="IPR017970">
    <property type="entry name" value="Homeobox_CS"/>
</dbReference>
<feature type="compositionally biased region" description="Acidic residues" evidence="6">
    <location>
        <begin position="240"/>
        <end position="249"/>
    </location>
</feature>
<evidence type="ECO:0000256" key="6">
    <source>
        <dbReference type="SAM" id="MobiDB-lite"/>
    </source>
</evidence>
<feature type="region of interest" description="Disordered" evidence="6">
    <location>
        <begin position="204"/>
        <end position="400"/>
    </location>
</feature>
<dbReference type="InterPro" id="IPR009057">
    <property type="entry name" value="Homeodomain-like_sf"/>
</dbReference>
<sequence>MADSELATHNALQQVLRLCETMLHDLPGIDAPASAAAAASSAEPISLKLDDFGVLQITDSLMQLRISSVLSSHLTDIYTRAIRQLLAKVSQLTLSISFSSTSPVSMDDVRAAVEAHVKQKCDAIRRVILGRVQEANRRLVAETDSSEDGCDDAERDVCASRKHPPHALAILERAFSLSPNITHAEKGRLANAIGLTPRQVTVWFQNRRNRKKPPSVLTSGAASTPTTSSGKKRKLASIHDDEDDDENSSDDARMPVDLPEKRQRCSRQASYDSSSSFTSSSYASSGSEWTPAGQKYGRIGKPRNDSRDSNLTANTSISADSSQSLISSPQALKPASDDDEQDEIEDDEEGSEDGEEESDEEEEDDDDADDDDADDDEDEEEPLRPVQPAPHEFLFHPDGTLQPDWDDLELDLGQLEKSLASSFELSTTLGSPAPIGLPPQPLTPAALRMLDDLTPTTATFAEQQRLAASINPTVAAFNSISHAENWSLLESGVFNLPSQHQHQQQQDGMPDFPAPEDWARALLNFECDSEQIDEALRAMDEALGRTSSQSTPSLEQAAFPHIDSGSSLSSSSHSDAGSSLHLDFDFDFSRLGFTSSPLSTPSLCSDSSGTFSADAPGFTFEKEERKL</sequence>
<keyword evidence="2 4" id="KW-0371">Homeobox</keyword>
<dbReference type="PROSITE" id="PS00027">
    <property type="entry name" value="HOMEOBOX_1"/>
    <property type="match status" value="1"/>
</dbReference>
<dbReference type="CDD" id="cd00086">
    <property type="entry name" value="homeodomain"/>
    <property type="match status" value="1"/>
</dbReference>
<organism evidence="8 9">
    <name type="scientific">Tilletia horrida</name>
    <dbReference type="NCBI Taxonomy" id="155126"/>
    <lineage>
        <taxon>Eukaryota</taxon>
        <taxon>Fungi</taxon>
        <taxon>Dikarya</taxon>
        <taxon>Basidiomycota</taxon>
        <taxon>Ustilaginomycotina</taxon>
        <taxon>Exobasidiomycetes</taxon>
        <taxon>Tilletiales</taxon>
        <taxon>Tilletiaceae</taxon>
        <taxon>Tilletia</taxon>
    </lineage>
</organism>
<keyword evidence="9" id="KW-1185">Reference proteome</keyword>
<dbReference type="GO" id="GO:0005634">
    <property type="term" value="C:nucleus"/>
    <property type="evidence" value="ECO:0007669"/>
    <property type="project" value="UniProtKB-SubCell"/>
</dbReference>
<feature type="compositionally biased region" description="Low complexity" evidence="6">
    <location>
        <begin position="316"/>
        <end position="332"/>
    </location>
</feature>
<dbReference type="SUPFAM" id="SSF46689">
    <property type="entry name" value="Homeodomain-like"/>
    <property type="match status" value="1"/>
</dbReference>
<proteinExistence type="predicted"/>
<dbReference type="GO" id="GO:0003677">
    <property type="term" value="F:DNA binding"/>
    <property type="evidence" value="ECO:0007669"/>
    <property type="project" value="UniProtKB-UniRule"/>
</dbReference>
<evidence type="ECO:0000256" key="2">
    <source>
        <dbReference type="ARBA" id="ARBA00023155"/>
    </source>
</evidence>
<dbReference type="PANTHER" id="PTHR35711">
    <property type="entry name" value="EXPRESSED PROTEIN"/>
    <property type="match status" value="1"/>
</dbReference>
<dbReference type="Pfam" id="PF00046">
    <property type="entry name" value="Homeodomain"/>
    <property type="match status" value="1"/>
</dbReference>
<feature type="compositionally biased region" description="Acidic residues" evidence="6">
    <location>
        <begin position="337"/>
        <end position="381"/>
    </location>
</feature>
<feature type="compositionally biased region" description="Low complexity" evidence="6">
    <location>
        <begin position="218"/>
        <end position="229"/>
    </location>
</feature>
<reference evidence="8" key="1">
    <citation type="journal article" date="2023" name="PhytoFront">
        <title>Draft Genome Resources of Seven Strains of Tilletia horrida, Causal Agent of Kernel Smut of Rice.</title>
        <authorList>
            <person name="Khanal S."/>
            <person name="Antony Babu S."/>
            <person name="Zhou X.G."/>
        </authorList>
    </citation>
    <scope>NUCLEOTIDE SEQUENCE</scope>
    <source>
        <strain evidence="8">TX3</strain>
    </source>
</reference>
<evidence type="ECO:0000313" key="9">
    <source>
        <dbReference type="Proteomes" id="UP001176521"/>
    </source>
</evidence>
<feature type="compositionally biased region" description="Basic and acidic residues" evidence="6">
    <location>
        <begin position="250"/>
        <end position="263"/>
    </location>
</feature>
<comment type="subcellular location">
    <subcellularLocation>
        <location evidence="4 5">Nucleus</location>
    </subcellularLocation>
</comment>
<evidence type="ECO:0000256" key="4">
    <source>
        <dbReference type="PROSITE-ProRule" id="PRU00108"/>
    </source>
</evidence>
<keyword evidence="3 4" id="KW-0539">Nucleus</keyword>
<evidence type="ECO:0000259" key="7">
    <source>
        <dbReference type="PROSITE" id="PS50071"/>
    </source>
</evidence>
<dbReference type="AlphaFoldDB" id="A0AAN6JMG0"/>